<dbReference type="Gene3D" id="3.40.30.10">
    <property type="entry name" value="Glutaredoxin"/>
    <property type="match status" value="1"/>
</dbReference>
<name>A0A1B1YC54_THEST</name>
<keyword evidence="2 7" id="KW-0001">2Fe-2S</keyword>
<feature type="binding site" evidence="7">
    <location>
        <position position="129"/>
    </location>
    <ligand>
        <name>[2Fe-2S] cluster</name>
        <dbReference type="ChEBI" id="CHEBI:190135"/>
    </ligand>
</feature>
<comment type="similarity">
    <text evidence="1">Belongs to the complex I 24 kDa subunit family.</text>
</comment>
<evidence type="ECO:0000256" key="1">
    <source>
        <dbReference type="ARBA" id="ARBA00010643"/>
    </source>
</evidence>
<dbReference type="InterPro" id="IPR042128">
    <property type="entry name" value="NuoE_dom"/>
</dbReference>
<feature type="binding site" evidence="7">
    <location>
        <position position="133"/>
    </location>
    <ligand>
        <name>[2Fe-2S] cluster</name>
        <dbReference type="ChEBI" id="CHEBI:190135"/>
    </ligand>
</feature>
<dbReference type="RefSeq" id="WP_015358629.1">
    <property type="nucleotide sequence ID" value="NZ_CP014672.1"/>
</dbReference>
<reference evidence="8 9" key="1">
    <citation type="submission" date="2016-02" db="EMBL/GenBank/DDBJ databases">
        <title>Comparison of Clostridium stercorarium subspecies using comparative genomics and transcriptomics.</title>
        <authorList>
            <person name="Schellenberg J."/>
            <person name="Thallinger G."/>
            <person name="Levin D.B."/>
            <person name="Zhang X."/>
            <person name="Alvare G."/>
            <person name="Fristensky B."/>
            <person name="Sparling R."/>
        </authorList>
    </citation>
    <scope>NUCLEOTIDE SEQUENCE [LARGE SCALE GENOMIC DNA]</scope>
    <source>
        <strain evidence="8 9">DSM 2910</strain>
    </source>
</reference>
<keyword evidence="5 7" id="KW-0411">Iron-sulfur</keyword>
<dbReference type="InterPro" id="IPR041921">
    <property type="entry name" value="NuoE_N"/>
</dbReference>
<dbReference type="Gene3D" id="1.10.10.1590">
    <property type="entry name" value="NADH-quinone oxidoreductase subunit E"/>
    <property type="match status" value="1"/>
</dbReference>
<keyword evidence="4 7" id="KW-0408">Iron</keyword>
<dbReference type="Pfam" id="PF01257">
    <property type="entry name" value="2Fe-2S_thioredx"/>
    <property type="match status" value="1"/>
</dbReference>
<gene>
    <name evidence="8" type="ORF">CSTERTH_04455</name>
</gene>
<dbReference type="SUPFAM" id="SSF52833">
    <property type="entry name" value="Thioredoxin-like"/>
    <property type="match status" value="1"/>
</dbReference>
<dbReference type="GO" id="GO:0051537">
    <property type="term" value="F:2 iron, 2 sulfur cluster binding"/>
    <property type="evidence" value="ECO:0007669"/>
    <property type="project" value="UniProtKB-KW"/>
</dbReference>
<feature type="binding site" evidence="7">
    <location>
        <position position="93"/>
    </location>
    <ligand>
        <name>[2Fe-2S] cluster</name>
        <dbReference type="ChEBI" id="CHEBI:190135"/>
    </ligand>
</feature>
<proteinExistence type="inferred from homology"/>
<dbReference type="GO" id="GO:0016491">
    <property type="term" value="F:oxidoreductase activity"/>
    <property type="evidence" value="ECO:0007669"/>
    <property type="project" value="InterPro"/>
</dbReference>
<sequence length="165" mass="18094">MSCNCSNTCVADPKAQELEKIIEKYKNVKGALIPVLHEAQDLYGYLPMHVQKAIADGLGVPLSEVYGVVTFYSQFSLYPKGKYQIQLCLGTACYVKGAGLIYERFKQELGLKGDGVTEDGLFSLQSCRCIGACGLAPVIMINGEVYGRLVPDDVPKIIKKYRDMG</sequence>
<dbReference type="InterPro" id="IPR036249">
    <property type="entry name" value="Thioredoxin-like_sf"/>
</dbReference>
<evidence type="ECO:0000256" key="4">
    <source>
        <dbReference type="ARBA" id="ARBA00023004"/>
    </source>
</evidence>
<dbReference type="PANTHER" id="PTHR43342">
    <property type="entry name" value="NADH-QUINONE OXIDOREDUCTASE, E SUBUNIT"/>
    <property type="match status" value="1"/>
</dbReference>
<dbReference type="AlphaFoldDB" id="A0A1B1YC54"/>
<protein>
    <submittedName>
        <fullName evidence="8">NADH dehydrogenase</fullName>
    </submittedName>
</protein>
<dbReference type="PANTHER" id="PTHR43342:SF2">
    <property type="entry name" value="POTENTIAL NAD-REDUCING HYDROGENASE SUBUNIT"/>
    <property type="match status" value="1"/>
</dbReference>
<dbReference type="PIRSF" id="PIRSF000216">
    <property type="entry name" value="NADH_DH_24kDa"/>
    <property type="match status" value="1"/>
</dbReference>
<evidence type="ECO:0000256" key="6">
    <source>
        <dbReference type="ARBA" id="ARBA00034078"/>
    </source>
</evidence>
<dbReference type="OrthoDB" id="9807941at2"/>
<dbReference type="EMBL" id="CP014672">
    <property type="protein sequence ID" value="ANW98342.1"/>
    <property type="molecule type" value="Genomic_DNA"/>
</dbReference>
<evidence type="ECO:0000313" key="9">
    <source>
        <dbReference type="Proteomes" id="UP000092971"/>
    </source>
</evidence>
<evidence type="ECO:0000256" key="3">
    <source>
        <dbReference type="ARBA" id="ARBA00022723"/>
    </source>
</evidence>
<evidence type="ECO:0000256" key="2">
    <source>
        <dbReference type="ARBA" id="ARBA00022714"/>
    </source>
</evidence>
<dbReference type="FunFam" id="1.10.10.1590:FF:000001">
    <property type="entry name" value="NADH-quinone oxidoreductase subunit E"/>
    <property type="match status" value="1"/>
</dbReference>
<accession>A0A1B1YC54</accession>
<evidence type="ECO:0000256" key="5">
    <source>
        <dbReference type="ARBA" id="ARBA00023014"/>
    </source>
</evidence>
<dbReference type="InterPro" id="IPR028431">
    <property type="entry name" value="NADP_DH_HndA-like"/>
</dbReference>
<comment type="cofactor">
    <cofactor evidence="7">
        <name>[2Fe-2S] cluster</name>
        <dbReference type="ChEBI" id="CHEBI:190135"/>
    </cofactor>
    <text evidence="7">Binds 1 [2Fe-2S] cluster.</text>
</comment>
<comment type="cofactor">
    <cofactor evidence="6">
        <name>[2Fe-2S] cluster</name>
        <dbReference type="ChEBI" id="CHEBI:190135"/>
    </cofactor>
</comment>
<dbReference type="GO" id="GO:0046872">
    <property type="term" value="F:metal ion binding"/>
    <property type="evidence" value="ECO:0007669"/>
    <property type="project" value="UniProtKB-KW"/>
</dbReference>
<feature type="binding site" evidence="7">
    <location>
        <position position="88"/>
    </location>
    <ligand>
        <name>[2Fe-2S] cluster</name>
        <dbReference type="ChEBI" id="CHEBI:190135"/>
    </ligand>
</feature>
<dbReference type="Proteomes" id="UP000092971">
    <property type="component" value="Chromosome"/>
</dbReference>
<dbReference type="CDD" id="cd03064">
    <property type="entry name" value="TRX_Fd_NuoE"/>
    <property type="match status" value="1"/>
</dbReference>
<evidence type="ECO:0000256" key="7">
    <source>
        <dbReference type="PIRSR" id="PIRSR000216-1"/>
    </source>
</evidence>
<keyword evidence="3 7" id="KW-0479">Metal-binding</keyword>
<evidence type="ECO:0000313" key="8">
    <source>
        <dbReference type="EMBL" id="ANW98342.1"/>
    </source>
</evidence>
<organism evidence="8 9">
    <name type="scientific">Thermoclostridium stercorarium subsp. thermolacticum DSM 2910</name>
    <dbReference type="NCBI Taxonomy" id="1121336"/>
    <lineage>
        <taxon>Bacteria</taxon>
        <taxon>Bacillati</taxon>
        <taxon>Bacillota</taxon>
        <taxon>Clostridia</taxon>
        <taxon>Eubacteriales</taxon>
        <taxon>Oscillospiraceae</taxon>
        <taxon>Thermoclostridium</taxon>
    </lineage>
</organism>
<dbReference type="InterPro" id="IPR002023">
    <property type="entry name" value="NuoE-like"/>
</dbReference>